<dbReference type="PANTHER" id="PTHR42780">
    <property type="entry name" value="SOLEUCYL-TRNA SYNTHETASE"/>
    <property type="match status" value="1"/>
</dbReference>
<dbReference type="RefSeq" id="WP_357785959.1">
    <property type="nucleotide sequence ID" value="NZ_JBFAKC010000009.1"/>
</dbReference>
<comment type="caution">
    <text evidence="11">The sequence shown here is derived from an EMBL/GenBank/DDBJ whole genome shotgun (WGS) entry which is preliminary data.</text>
</comment>
<dbReference type="NCBIfam" id="TIGR00392">
    <property type="entry name" value="ileS"/>
    <property type="match status" value="1"/>
</dbReference>
<comment type="domain">
    <text evidence="8">IleRS has two distinct active sites: one for aminoacylation and one for editing. The misactivated valine is translocated from the active site to the editing site, which sterically excludes the correctly activated isoleucine. The single editing site contains two valyl binding pockets, one specific for each substrate (Val-AMP or Val-tRNA(Ile)).</text>
</comment>
<comment type="function">
    <text evidence="6 8">Catalyzes the attachment of isoleucine to tRNA(Ile). As IleRS can inadvertently accommodate and process structurally similar amino acids such as valine, to avoid such errors it has two additional distinct tRNA(Ile)-dependent editing activities. One activity is designated as 'pretransfer' editing and involves the hydrolysis of activated Val-AMP. The other activity is designated 'posttransfer' editing and involves deacylation of mischarged Val-tRNA(Ile).</text>
</comment>
<dbReference type="SUPFAM" id="SSF47323">
    <property type="entry name" value="Anticodon-binding domain of a subclass of class I aminoacyl-tRNA synthetases"/>
    <property type="match status" value="2"/>
</dbReference>
<evidence type="ECO:0000256" key="2">
    <source>
        <dbReference type="ARBA" id="ARBA00022741"/>
    </source>
</evidence>
<dbReference type="Pfam" id="PF00133">
    <property type="entry name" value="tRNA-synt_1"/>
    <property type="match status" value="1"/>
</dbReference>
<keyword evidence="1 8" id="KW-0436">Ligase</keyword>
<keyword evidence="5 8" id="KW-0030">Aminoacyl-tRNA synthetase</keyword>
<dbReference type="InterPro" id="IPR023586">
    <property type="entry name" value="Ile-tRNA-ligase_type2"/>
</dbReference>
<accession>A0ABV3FXQ0</accession>
<keyword evidence="8" id="KW-0862">Zinc</keyword>
<evidence type="ECO:0000256" key="7">
    <source>
        <dbReference type="ARBA" id="ARBA00048359"/>
    </source>
</evidence>
<evidence type="ECO:0000256" key="4">
    <source>
        <dbReference type="ARBA" id="ARBA00022917"/>
    </source>
</evidence>
<keyword evidence="2 8" id="KW-0547">Nucleotide-binding</keyword>
<dbReference type="InterPro" id="IPR009080">
    <property type="entry name" value="tRNAsynth_Ia_anticodon-bd"/>
</dbReference>
<comment type="similarity">
    <text evidence="8">Belongs to the class-I aminoacyl-tRNA synthetase family. IleS type 2 subfamily.</text>
</comment>
<dbReference type="SUPFAM" id="SSF50677">
    <property type="entry name" value="ValRS/IleRS/LeuRS editing domain"/>
    <property type="match status" value="1"/>
</dbReference>
<keyword evidence="8" id="KW-0963">Cytoplasm</keyword>
<dbReference type="GO" id="GO:0004822">
    <property type="term" value="F:isoleucine-tRNA ligase activity"/>
    <property type="evidence" value="ECO:0007669"/>
    <property type="project" value="UniProtKB-EC"/>
</dbReference>
<evidence type="ECO:0000256" key="8">
    <source>
        <dbReference type="HAMAP-Rule" id="MF_02003"/>
    </source>
</evidence>
<dbReference type="Proteomes" id="UP001551695">
    <property type="component" value="Unassembled WGS sequence"/>
</dbReference>
<dbReference type="CDD" id="cd07961">
    <property type="entry name" value="Anticodon_Ia_Ile_ABEc"/>
    <property type="match status" value="1"/>
</dbReference>
<feature type="domain" description="Aminoacyl-tRNA synthetase class Ia" evidence="9">
    <location>
        <begin position="27"/>
        <end position="635"/>
    </location>
</feature>
<dbReference type="InterPro" id="IPR013155">
    <property type="entry name" value="M/V/L/I-tRNA-synth_anticd-bd"/>
</dbReference>
<keyword evidence="12" id="KW-1185">Reference proteome</keyword>
<sequence length="1056" mass="116955">MVHDDRPTSPFVALAARIDLPATESAIVEWWRERDIFARSLERTATGPRWGFYEGPPTANGSPGVHHVEARVFKDVFPRFKTMKGYSVARQAGWDCHGLPVELAVEKELGLEGKPAIEEFGVAEFNARCRESVMRHVGEFERLTERMGYWIDLDHPYTTMSPEYIDSVWWSLARIFDRGLLTEDFRVAPYCPRCGTTLSDHELAQGYETVIDASVYVRLPMAEPVAGIDDVDLLIWTTTPWTLPANTAVAVNPTVTYVVARTEAGTFLVAEPLVETVLGADAERAATVLGADLAGLRYRRAFDLVDIPDAHRIVTADYVTTADGTGLVHQAPAFGADDLAVCQANGLPLVNPIESDGRFAPDLPLIGGMFFHDADPVLIEELDRRGLLFRRTDFEHSYPHCWRCHTRLMYYAQPSWYIRTTAVRERLHRENERTNWFPETIKHGRFGNWLDNNIDWAVSRSRYWGTPLPLWRCENNHVTAVGSRAELGRLAGDDAVADIDPHRPYIDAVTFDCPDCATTATRVPEVVDGWYDSGSMPFAALGYPHVEGSVEAFERDYPAQYICEAIDQTRGWFYTLMAVGTLVFDRSSYENVVCLGHILAEDGRKMSKHLGNVLAPIPLMDTHGADALRWFMACSGSPWSARRVGPGPLDEISRRLLMTYWNTASFFALYASNAEWNPSAARPPARRPVLDRWIIGESHTLTDAVDTRLENYDTTGAGRLLAEFVDALSNWYVRRSRHRFWDGDQDALSTLFECLDVLTRLLAPFIPFLTEQVWQDVLRRGGASAESVHLSEWPVPDPTLIDRALSEEVATAQALAEAGRAARKASKVRVRQPLARAFVGLPPGVTLAQDLLDEVADELNVKRLETLRSAAAVIDIGVKANFRALGKRFGKQTQAVADVLHAADAARVVDQLRETGAATIEFDGATVTLGPDEVIVSELPRTGWVVETQRGATIALDIEITAELAAEGVARDVVRVIQNARRDAGLAIADRIELTVAGSDDILATVKSHETFIAAETLATSTTLMNAVTDGFTGTVGDAAEISVRVVKTPGEFTRP</sequence>
<evidence type="ECO:0000313" key="12">
    <source>
        <dbReference type="Proteomes" id="UP001551695"/>
    </source>
</evidence>
<dbReference type="Pfam" id="PF08264">
    <property type="entry name" value="Anticodon_1"/>
    <property type="match status" value="1"/>
</dbReference>
<dbReference type="EC" id="6.1.1.5" evidence="8"/>
<feature type="short sequence motif" description="'HIGH' region" evidence="8">
    <location>
        <begin position="57"/>
        <end position="67"/>
    </location>
</feature>
<reference evidence="11 12" key="1">
    <citation type="submission" date="2024-06" db="EMBL/GenBank/DDBJ databases">
        <title>The Natural Products Discovery Center: Release of the First 8490 Sequenced Strains for Exploring Actinobacteria Biosynthetic Diversity.</title>
        <authorList>
            <person name="Kalkreuter E."/>
            <person name="Kautsar S.A."/>
            <person name="Yang D."/>
            <person name="Bader C.D."/>
            <person name="Teijaro C.N."/>
            <person name="Fluegel L."/>
            <person name="Davis C.M."/>
            <person name="Simpson J.R."/>
            <person name="Lauterbach L."/>
            <person name="Steele A.D."/>
            <person name="Gui C."/>
            <person name="Meng S."/>
            <person name="Li G."/>
            <person name="Viehrig K."/>
            <person name="Ye F."/>
            <person name="Su P."/>
            <person name="Kiefer A.F."/>
            <person name="Nichols A."/>
            <person name="Cepeda A.J."/>
            <person name="Yan W."/>
            <person name="Fan B."/>
            <person name="Jiang Y."/>
            <person name="Adhikari A."/>
            <person name="Zheng C.-J."/>
            <person name="Schuster L."/>
            <person name="Cowan T.M."/>
            <person name="Smanski M.J."/>
            <person name="Chevrette M.G."/>
            <person name="De Carvalho L.P.S."/>
            <person name="Shen B."/>
        </authorList>
    </citation>
    <scope>NUCLEOTIDE SEQUENCE [LARGE SCALE GENOMIC DNA]</scope>
    <source>
        <strain evidence="11 12">NPDC050403</strain>
    </source>
</reference>
<comment type="cofactor">
    <cofactor evidence="8">
        <name>Zn(2+)</name>
        <dbReference type="ChEBI" id="CHEBI:29105"/>
    </cofactor>
</comment>
<evidence type="ECO:0000256" key="6">
    <source>
        <dbReference type="ARBA" id="ARBA00025217"/>
    </source>
</evidence>
<proteinExistence type="inferred from homology"/>
<feature type="domain" description="Methionyl/Valyl/Leucyl/Isoleucyl-tRNA synthetase anticodon-binding" evidence="10">
    <location>
        <begin position="691"/>
        <end position="834"/>
    </location>
</feature>
<keyword evidence="4 8" id="KW-0648">Protein biosynthesis</keyword>
<dbReference type="InterPro" id="IPR014729">
    <property type="entry name" value="Rossmann-like_a/b/a_fold"/>
</dbReference>
<dbReference type="Gene3D" id="1.10.730.10">
    <property type="entry name" value="Isoleucyl-tRNA Synthetase, Domain 1"/>
    <property type="match status" value="1"/>
</dbReference>
<dbReference type="Pfam" id="PF19302">
    <property type="entry name" value="DUF5915"/>
    <property type="match status" value="1"/>
</dbReference>
<dbReference type="EMBL" id="JBFAKC010000009">
    <property type="protein sequence ID" value="MEV0710197.1"/>
    <property type="molecule type" value="Genomic_DNA"/>
</dbReference>
<dbReference type="PANTHER" id="PTHR42780:SF1">
    <property type="entry name" value="ISOLEUCINE--TRNA LIGASE, CYTOPLASMIC"/>
    <property type="match status" value="1"/>
</dbReference>
<evidence type="ECO:0000259" key="10">
    <source>
        <dbReference type="Pfam" id="PF08264"/>
    </source>
</evidence>
<keyword evidence="8" id="KW-0479">Metal-binding</keyword>
<evidence type="ECO:0000256" key="3">
    <source>
        <dbReference type="ARBA" id="ARBA00022840"/>
    </source>
</evidence>
<evidence type="ECO:0000259" key="9">
    <source>
        <dbReference type="Pfam" id="PF00133"/>
    </source>
</evidence>
<dbReference type="Gene3D" id="3.90.740.10">
    <property type="entry name" value="Valyl/Leucyl/Isoleucyl-tRNA synthetase, editing domain"/>
    <property type="match status" value="1"/>
</dbReference>
<dbReference type="Gene3D" id="3.40.50.620">
    <property type="entry name" value="HUPs"/>
    <property type="match status" value="2"/>
</dbReference>
<comment type="subunit">
    <text evidence="8">Monomer.</text>
</comment>
<evidence type="ECO:0000256" key="1">
    <source>
        <dbReference type="ARBA" id="ARBA00022598"/>
    </source>
</evidence>
<evidence type="ECO:0000256" key="5">
    <source>
        <dbReference type="ARBA" id="ARBA00023146"/>
    </source>
</evidence>
<feature type="short sequence motif" description="'KMSKS' region" evidence="8">
    <location>
        <begin position="605"/>
        <end position="609"/>
    </location>
</feature>
<dbReference type="InterPro" id="IPR002300">
    <property type="entry name" value="aa-tRNA-synth_Ia"/>
</dbReference>
<organism evidence="11 12">
    <name type="scientific">Nocardia aurea</name>
    <dbReference type="NCBI Taxonomy" id="2144174"/>
    <lineage>
        <taxon>Bacteria</taxon>
        <taxon>Bacillati</taxon>
        <taxon>Actinomycetota</taxon>
        <taxon>Actinomycetes</taxon>
        <taxon>Mycobacteriales</taxon>
        <taxon>Nocardiaceae</taxon>
        <taxon>Nocardia</taxon>
    </lineage>
</organism>
<dbReference type="InterPro" id="IPR009008">
    <property type="entry name" value="Val/Leu/Ile-tRNA-synth_edit"/>
</dbReference>
<name>A0ABV3FXQ0_9NOCA</name>
<dbReference type="PRINTS" id="PR00984">
    <property type="entry name" value="TRNASYNTHILE"/>
</dbReference>
<dbReference type="InterPro" id="IPR033709">
    <property type="entry name" value="Anticodon_Ile_ABEc"/>
</dbReference>
<dbReference type="HAMAP" id="MF_02003">
    <property type="entry name" value="Ile_tRNA_synth_type2"/>
    <property type="match status" value="1"/>
</dbReference>
<evidence type="ECO:0000313" key="11">
    <source>
        <dbReference type="EMBL" id="MEV0710197.1"/>
    </source>
</evidence>
<gene>
    <name evidence="8 11" type="primary">ileS</name>
    <name evidence="11" type="ORF">AB0I48_21755</name>
</gene>
<feature type="binding site" evidence="8">
    <location>
        <position position="608"/>
    </location>
    <ligand>
        <name>ATP</name>
        <dbReference type="ChEBI" id="CHEBI:30616"/>
    </ligand>
</feature>
<comment type="catalytic activity">
    <reaction evidence="7 8">
        <text>tRNA(Ile) + L-isoleucine + ATP = L-isoleucyl-tRNA(Ile) + AMP + diphosphate</text>
        <dbReference type="Rhea" id="RHEA:11060"/>
        <dbReference type="Rhea" id="RHEA-COMP:9666"/>
        <dbReference type="Rhea" id="RHEA-COMP:9695"/>
        <dbReference type="ChEBI" id="CHEBI:30616"/>
        <dbReference type="ChEBI" id="CHEBI:33019"/>
        <dbReference type="ChEBI" id="CHEBI:58045"/>
        <dbReference type="ChEBI" id="CHEBI:78442"/>
        <dbReference type="ChEBI" id="CHEBI:78528"/>
        <dbReference type="ChEBI" id="CHEBI:456215"/>
        <dbReference type="EC" id="6.1.1.5"/>
    </reaction>
</comment>
<keyword evidence="3 8" id="KW-0067">ATP-binding</keyword>
<protein>
    <recommendedName>
        <fullName evidence="8">Isoleucine--tRNA ligase</fullName>
        <ecNumber evidence="8">6.1.1.5</ecNumber>
    </recommendedName>
    <alternativeName>
        <fullName evidence="8">Isoleucyl-tRNA synthetase</fullName>
        <shortName evidence="8">IleRS</shortName>
    </alternativeName>
</protein>
<comment type="subcellular location">
    <subcellularLocation>
        <location evidence="8">Cytoplasm</location>
    </subcellularLocation>
</comment>
<dbReference type="SUPFAM" id="SSF52374">
    <property type="entry name" value="Nucleotidylyl transferase"/>
    <property type="match status" value="1"/>
</dbReference>
<dbReference type="InterPro" id="IPR002301">
    <property type="entry name" value="Ile-tRNA-ligase"/>
</dbReference>